<feature type="region of interest" description="Disordered" evidence="1">
    <location>
        <begin position="588"/>
        <end position="609"/>
    </location>
</feature>
<keyword evidence="3" id="KW-1185">Reference proteome</keyword>
<organism evidence="2 3">
    <name type="scientific">Tagetes erecta</name>
    <name type="common">African marigold</name>
    <dbReference type="NCBI Taxonomy" id="13708"/>
    <lineage>
        <taxon>Eukaryota</taxon>
        <taxon>Viridiplantae</taxon>
        <taxon>Streptophyta</taxon>
        <taxon>Embryophyta</taxon>
        <taxon>Tracheophyta</taxon>
        <taxon>Spermatophyta</taxon>
        <taxon>Magnoliopsida</taxon>
        <taxon>eudicotyledons</taxon>
        <taxon>Gunneridae</taxon>
        <taxon>Pentapetalae</taxon>
        <taxon>asterids</taxon>
        <taxon>campanulids</taxon>
        <taxon>Asterales</taxon>
        <taxon>Asteraceae</taxon>
        <taxon>Asteroideae</taxon>
        <taxon>Heliantheae alliance</taxon>
        <taxon>Tageteae</taxon>
        <taxon>Tagetes</taxon>
    </lineage>
</organism>
<dbReference type="Proteomes" id="UP001229421">
    <property type="component" value="Unassembled WGS sequence"/>
</dbReference>
<reference evidence="2" key="1">
    <citation type="journal article" date="2023" name="bioRxiv">
        <title>Improved chromosome-level genome assembly for marigold (Tagetes erecta).</title>
        <authorList>
            <person name="Jiang F."/>
            <person name="Yuan L."/>
            <person name="Wang S."/>
            <person name="Wang H."/>
            <person name="Xu D."/>
            <person name="Wang A."/>
            <person name="Fan W."/>
        </authorList>
    </citation>
    <scope>NUCLEOTIDE SEQUENCE</scope>
    <source>
        <strain evidence="2">WSJ</strain>
        <tissue evidence="2">Leaf</tissue>
    </source>
</reference>
<protein>
    <submittedName>
        <fullName evidence="2">Uncharacterized protein</fullName>
    </submittedName>
</protein>
<evidence type="ECO:0000256" key="1">
    <source>
        <dbReference type="SAM" id="MobiDB-lite"/>
    </source>
</evidence>
<evidence type="ECO:0000313" key="2">
    <source>
        <dbReference type="EMBL" id="KAK1427821.1"/>
    </source>
</evidence>
<proteinExistence type="predicted"/>
<accession>A0AAD8KVC5</accession>
<gene>
    <name evidence="2" type="ORF">QVD17_16517</name>
</gene>
<dbReference type="EMBL" id="JAUHHV010000004">
    <property type="protein sequence ID" value="KAK1427821.1"/>
    <property type="molecule type" value="Genomic_DNA"/>
</dbReference>
<sequence length="789" mass="89533">MENLKFEPKHNLVACLDESIPETDGYRDMIKFIKRTKYVYVMCAKPVIYARLIKSFWRTAEVIRDDNGVAVVRVNIASDMVLTVSEEAIRTALRIEDDEVGMNDELTMAECQSCFVNMGHPPVFPKSQFYRAKLGKKFKLLCYVVQQCMSRRSAGFDNFPSDIASPIVAIAENKPFNMSRWIMNGFVFNLVKGKRFKFLMYPRFLQLMINIAYPIIRTEGYTGGILYTEDMNDLSYRKMSIGNVPSVELFDYMRDIVNNEEDVEGVYHHISHGEIVNPQDLVDEVPDNLLDDDEYFARHPEDENESEKEEEDDSDDGENGDSDSNDGQDDDNNDGGDDAESDSEQAERVETAEPMNLESENVEVIEPIVIEEPVEVASVEEEVVSEAPKDITVQYVRRKRSKPVIESVIVEEPNVIETEEIDVIQIAQEVMAEAETIAQIVEEADAGVTDPISVDIPTTSSPIAQNIEQSLESSPNFVSSDEENENEKRIVELEEMVQKLLEANEMLKSSNERKKKRFEEFWNIHNQNLKTFKELDADHLKLKIEHDGLKDKYDRLKEEHDNLKYDYTELKAECNTLEDEKEMLEKWLEESKPKKSGSTSDKDFSDEVVETTEATQIPKVYLTRARGTTNVSIRVESPIIIPDEAVAETDISDKAEGKRKLDAIPEIMGDEGSSKKARIDETVKIEPIQSVAEVETETVDEIVTGAKDDKTVQIEPIQSEVAIVEEVFETAGIVEKVPEVVEVMENVPEIVPEVASQFEPVQTDNAPMIEALDDLDDIDFTESENEAEP</sequence>
<comment type="caution">
    <text evidence="2">The sequence shown here is derived from an EMBL/GenBank/DDBJ whole genome shotgun (WGS) entry which is preliminary data.</text>
</comment>
<evidence type="ECO:0000313" key="3">
    <source>
        <dbReference type="Proteomes" id="UP001229421"/>
    </source>
</evidence>
<dbReference type="AlphaFoldDB" id="A0AAD8KVC5"/>
<feature type="region of interest" description="Disordered" evidence="1">
    <location>
        <begin position="298"/>
        <end position="360"/>
    </location>
</feature>
<name>A0AAD8KVC5_TARER</name>
<feature type="compositionally biased region" description="Acidic residues" evidence="1">
    <location>
        <begin position="302"/>
        <end position="344"/>
    </location>
</feature>